<feature type="domain" description="Thioester" evidence="1">
    <location>
        <begin position="93"/>
        <end position="163"/>
    </location>
</feature>
<dbReference type="Proteomes" id="UP000261811">
    <property type="component" value="Unassembled WGS sequence"/>
</dbReference>
<organism evidence="3 4">
    <name type="scientific">Actinomadura logoneensis</name>
    <dbReference type="NCBI Taxonomy" id="2293572"/>
    <lineage>
        <taxon>Bacteria</taxon>
        <taxon>Bacillati</taxon>
        <taxon>Actinomycetota</taxon>
        <taxon>Actinomycetes</taxon>
        <taxon>Streptosporangiales</taxon>
        <taxon>Thermomonosporaceae</taxon>
        <taxon>Actinomadura</taxon>
    </lineage>
</organism>
<evidence type="ECO:0000313" key="3">
    <source>
        <dbReference type="EMBL" id="RFU43594.1"/>
    </source>
</evidence>
<evidence type="ECO:0000313" key="4">
    <source>
        <dbReference type="Proteomes" id="UP000261811"/>
    </source>
</evidence>
<protein>
    <submittedName>
        <fullName evidence="3">Uncharacterized protein</fullName>
    </submittedName>
</protein>
<dbReference type="EMBL" id="QURH01000008">
    <property type="protein sequence ID" value="RFU43594.1"/>
    <property type="molecule type" value="Genomic_DNA"/>
</dbReference>
<evidence type="ECO:0000259" key="1">
    <source>
        <dbReference type="Pfam" id="PF08341"/>
    </source>
</evidence>
<dbReference type="Pfam" id="PF08341">
    <property type="entry name" value="TED"/>
    <property type="match status" value="1"/>
</dbReference>
<name>A0A372JV21_9ACTN</name>
<accession>A0A372JV21</accession>
<comment type="caution">
    <text evidence="3">The sequence shown here is derived from an EMBL/GenBank/DDBJ whole genome shotgun (WGS) entry which is preliminary data.</text>
</comment>
<dbReference type="InterPro" id="IPR055354">
    <property type="entry name" value="DUF7507"/>
</dbReference>
<feature type="domain" description="DUF7507" evidence="2">
    <location>
        <begin position="326"/>
        <end position="419"/>
    </location>
</feature>
<dbReference type="Pfam" id="PF24346">
    <property type="entry name" value="DUF7507"/>
    <property type="match status" value="1"/>
</dbReference>
<evidence type="ECO:0000259" key="2">
    <source>
        <dbReference type="Pfam" id="PF24346"/>
    </source>
</evidence>
<keyword evidence="4" id="KW-1185">Reference proteome</keyword>
<reference evidence="3 4" key="1">
    <citation type="submission" date="2018-08" db="EMBL/GenBank/DDBJ databases">
        <title>Actinomadura jelena sp. nov., a novel Actinomycete isolated from soil in Chad.</title>
        <authorList>
            <person name="Shi L."/>
        </authorList>
    </citation>
    <scope>NUCLEOTIDE SEQUENCE [LARGE SCALE GENOMIC DNA]</scope>
    <source>
        <strain evidence="3 4">NEAU-G17</strain>
    </source>
</reference>
<sequence length="441" mass="47343">MLLFLSACVSPAVAGVDPGRFPVPGPVVIPPEADFDLTGLGGGTGVAGYFGPETLNPLDGYPAAGYDKTGFVRNDLGYAGIINGVGRDGTPLRTYCIDLAHEAWGGMAYKYVSWSEEHVENLGYIARILHDYYPNTDEPADLSPALKAAAVQAAIWFFSDRYVLAEFPPLFQATSAIVARVLAEGPLPPPQAPGLSFTGPDGIRAGVVSGPFTVHTTAATATVGITGGEMFEDAAGTRPIPSGAELRNGDTFYVRSAEPGTLRLSAHATAVHPAGEVALYVRDPEGQPGFPEQGQKIILAADAETPVDAEKTVEVTEAPPEPPKQKPSLTIRKWVRPHSYHRAGQPLRFTYKVTNTSRVPLDRVKVDDPKPGLSEVRCPRSYLWPGQSMVCTATYRVTRKDLWKRSVRNCAVVNGRDPKYGRFVRSRRACASAYGHVPVTG</sequence>
<dbReference type="AlphaFoldDB" id="A0A372JV21"/>
<proteinExistence type="predicted"/>
<dbReference type="InterPro" id="IPR013552">
    <property type="entry name" value="Thioester_dom"/>
</dbReference>
<gene>
    <name evidence="3" type="ORF">DZF91_00450</name>
</gene>